<dbReference type="Proteomes" id="UP000230078">
    <property type="component" value="Unassembled WGS sequence"/>
</dbReference>
<dbReference type="AlphaFoldDB" id="A0A2M7V2Y1"/>
<name>A0A2M7V2Y1_9BACT</name>
<dbReference type="EMBL" id="PFPI01000046">
    <property type="protein sequence ID" value="PIZ92812.1"/>
    <property type="molecule type" value="Genomic_DNA"/>
</dbReference>
<evidence type="ECO:0000313" key="3">
    <source>
        <dbReference type="Proteomes" id="UP000230078"/>
    </source>
</evidence>
<keyword evidence="1" id="KW-0472">Membrane</keyword>
<accession>A0A2M7V2Y1</accession>
<protein>
    <recommendedName>
        <fullName evidence="4">Type 4a pilus biogenesis protein PilO</fullName>
    </recommendedName>
</protein>
<evidence type="ECO:0000256" key="1">
    <source>
        <dbReference type="SAM" id="Phobius"/>
    </source>
</evidence>
<gene>
    <name evidence="2" type="ORF">COX83_03430</name>
</gene>
<proteinExistence type="predicted"/>
<keyword evidence="1" id="KW-1133">Transmembrane helix</keyword>
<evidence type="ECO:0008006" key="4">
    <source>
        <dbReference type="Google" id="ProtNLM"/>
    </source>
</evidence>
<sequence>MFHKLNLKKQFYLVSGALLIGSIFLGVFIIYPTLKKMFLVSDDIKQIQQDLENQYNDTQTMRRTIRELDAISEEVQQYKALAMPNGDELTIIEELESLAAIHHLSQTLGATFSNTPDPAVGLPYYTFSFVLNGPFQDIFSYVKTLESQSYYVLIPGMTLQKTGDPGHATLKFEARIYARPTSA</sequence>
<feature type="transmembrane region" description="Helical" evidence="1">
    <location>
        <begin position="12"/>
        <end position="31"/>
    </location>
</feature>
<keyword evidence="1" id="KW-0812">Transmembrane</keyword>
<organism evidence="2 3">
    <name type="scientific">Candidatus Magasanikbacteria bacterium CG_4_10_14_0_2_um_filter_41_31</name>
    <dbReference type="NCBI Taxonomy" id="1974639"/>
    <lineage>
        <taxon>Bacteria</taxon>
        <taxon>Candidatus Magasanikiibacteriota</taxon>
    </lineage>
</organism>
<comment type="caution">
    <text evidence="2">The sequence shown here is derived from an EMBL/GenBank/DDBJ whole genome shotgun (WGS) entry which is preliminary data.</text>
</comment>
<evidence type="ECO:0000313" key="2">
    <source>
        <dbReference type="EMBL" id="PIZ92812.1"/>
    </source>
</evidence>
<reference evidence="3" key="1">
    <citation type="submission" date="2017-09" db="EMBL/GenBank/DDBJ databases">
        <title>Depth-based differentiation of microbial function through sediment-hosted aquifers and enrichment of novel symbionts in the deep terrestrial subsurface.</title>
        <authorList>
            <person name="Probst A.J."/>
            <person name="Ladd B."/>
            <person name="Jarett J.K."/>
            <person name="Geller-Mcgrath D.E."/>
            <person name="Sieber C.M.K."/>
            <person name="Emerson J.B."/>
            <person name="Anantharaman K."/>
            <person name="Thomas B.C."/>
            <person name="Malmstrom R."/>
            <person name="Stieglmeier M."/>
            <person name="Klingl A."/>
            <person name="Woyke T."/>
            <person name="Ryan C.M."/>
            <person name="Banfield J.F."/>
        </authorList>
    </citation>
    <scope>NUCLEOTIDE SEQUENCE [LARGE SCALE GENOMIC DNA]</scope>
</reference>